<comment type="caution">
    <text evidence="4">The sequence shown here is derived from an EMBL/GenBank/DDBJ whole genome shotgun (WGS) entry which is preliminary data.</text>
</comment>
<feature type="chain" id="PRO_5039042570" description="C-type lectin domain-containing protein" evidence="3">
    <location>
        <begin position="20"/>
        <end position="531"/>
    </location>
</feature>
<dbReference type="Proteomes" id="UP000828390">
    <property type="component" value="Unassembled WGS sequence"/>
</dbReference>
<feature type="transmembrane region" description="Helical" evidence="2">
    <location>
        <begin position="310"/>
        <end position="334"/>
    </location>
</feature>
<evidence type="ECO:0000313" key="4">
    <source>
        <dbReference type="EMBL" id="KAH3702620.1"/>
    </source>
</evidence>
<keyword evidence="2" id="KW-0472">Membrane</keyword>
<dbReference type="AlphaFoldDB" id="A0A9D3YPP4"/>
<sequence length="531" mass="58314">MWSKKFACVFILASVSVDGIHYMISNERTDWNNASCKLAVPNLKSTTEGDWQIDEQHMNQLNIPTNGVWIGYIHATVAFEYLGCSQASQSTNKIWMNSIGHCNSKCKGNMFGVQGTNQGRQGVLCACIASSNAMTAQSCTEVWGQWVANSIDMYPSSWVDANKICLSNATLPATVASVFKANFSDALNQVHWTGVIRTNTVLMADDADFITTHGKTTYAFMTDNGKIYFEERGYRSSLCTATAAATTRPTFHFSTTTKLSEGIETTSSTQSNPSPVSPTISDSTLTESFTSHQELKQFDNVSEQSPKSSAVGIGIGVSVAVICLVVATITIIVLKKRGLLPCKLGADKKQPAVEKVAFEENITYTKGLDDTVKNHNYFILEKGSLSVNENIDDYNTQCESNHENGEDGTYNSIEDTEEPYKHFKDNNGEYDYTTNNLTSGSNTRKPDNVYNKLKLNRPGDYNHVDGREHNVTQSGNDYDIKSPVVAPSNADVSDYNHITHPVEGNVDYDINTGRKVKLAPSDASGYAHVKI</sequence>
<evidence type="ECO:0000256" key="3">
    <source>
        <dbReference type="SAM" id="SignalP"/>
    </source>
</evidence>
<keyword evidence="5" id="KW-1185">Reference proteome</keyword>
<keyword evidence="2" id="KW-1133">Transmembrane helix</keyword>
<accession>A0A9D3YPP4</accession>
<feature type="signal peptide" evidence="3">
    <location>
        <begin position="1"/>
        <end position="19"/>
    </location>
</feature>
<evidence type="ECO:0000313" key="5">
    <source>
        <dbReference type="Proteomes" id="UP000828390"/>
    </source>
</evidence>
<keyword evidence="3" id="KW-0732">Signal</keyword>
<keyword evidence="2" id="KW-0812">Transmembrane</keyword>
<evidence type="ECO:0008006" key="6">
    <source>
        <dbReference type="Google" id="ProtNLM"/>
    </source>
</evidence>
<name>A0A9D3YPP4_DREPO</name>
<proteinExistence type="predicted"/>
<evidence type="ECO:0000256" key="2">
    <source>
        <dbReference type="SAM" id="Phobius"/>
    </source>
</evidence>
<gene>
    <name evidence="4" type="ORF">DPMN_077645</name>
</gene>
<organism evidence="4 5">
    <name type="scientific">Dreissena polymorpha</name>
    <name type="common">Zebra mussel</name>
    <name type="synonym">Mytilus polymorpha</name>
    <dbReference type="NCBI Taxonomy" id="45954"/>
    <lineage>
        <taxon>Eukaryota</taxon>
        <taxon>Metazoa</taxon>
        <taxon>Spiralia</taxon>
        <taxon>Lophotrochozoa</taxon>
        <taxon>Mollusca</taxon>
        <taxon>Bivalvia</taxon>
        <taxon>Autobranchia</taxon>
        <taxon>Heteroconchia</taxon>
        <taxon>Euheterodonta</taxon>
        <taxon>Imparidentia</taxon>
        <taxon>Neoheterodontei</taxon>
        <taxon>Myida</taxon>
        <taxon>Dreissenoidea</taxon>
        <taxon>Dreissenidae</taxon>
        <taxon>Dreissena</taxon>
    </lineage>
</organism>
<protein>
    <recommendedName>
        <fullName evidence="6">C-type lectin domain-containing protein</fullName>
    </recommendedName>
</protein>
<dbReference type="EMBL" id="JAIWYP010000015">
    <property type="protein sequence ID" value="KAH3702620.1"/>
    <property type="molecule type" value="Genomic_DNA"/>
</dbReference>
<reference evidence="4" key="1">
    <citation type="journal article" date="2019" name="bioRxiv">
        <title>The Genome of the Zebra Mussel, Dreissena polymorpha: A Resource for Invasive Species Research.</title>
        <authorList>
            <person name="McCartney M.A."/>
            <person name="Auch B."/>
            <person name="Kono T."/>
            <person name="Mallez S."/>
            <person name="Zhang Y."/>
            <person name="Obille A."/>
            <person name="Becker A."/>
            <person name="Abrahante J.E."/>
            <person name="Garbe J."/>
            <person name="Badalamenti J.P."/>
            <person name="Herman A."/>
            <person name="Mangelson H."/>
            <person name="Liachko I."/>
            <person name="Sullivan S."/>
            <person name="Sone E.D."/>
            <person name="Koren S."/>
            <person name="Silverstein K.A.T."/>
            <person name="Beckman K.B."/>
            <person name="Gohl D.M."/>
        </authorList>
    </citation>
    <scope>NUCLEOTIDE SEQUENCE</scope>
    <source>
        <strain evidence="4">Duluth1</strain>
        <tissue evidence="4">Whole animal</tissue>
    </source>
</reference>
<feature type="region of interest" description="Disordered" evidence="1">
    <location>
        <begin position="262"/>
        <end position="283"/>
    </location>
</feature>
<reference evidence="4" key="2">
    <citation type="submission" date="2020-11" db="EMBL/GenBank/DDBJ databases">
        <authorList>
            <person name="McCartney M.A."/>
            <person name="Auch B."/>
            <person name="Kono T."/>
            <person name="Mallez S."/>
            <person name="Becker A."/>
            <person name="Gohl D.M."/>
            <person name="Silverstein K.A.T."/>
            <person name="Koren S."/>
            <person name="Bechman K.B."/>
            <person name="Herman A."/>
            <person name="Abrahante J.E."/>
            <person name="Garbe J."/>
        </authorList>
    </citation>
    <scope>NUCLEOTIDE SEQUENCE</scope>
    <source>
        <strain evidence="4">Duluth1</strain>
        <tissue evidence="4">Whole animal</tissue>
    </source>
</reference>
<feature type="compositionally biased region" description="Polar residues" evidence="1">
    <location>
        <begin position="263"/>
        <end position="283"/>
    </location>
</feature>
<evidence type="ECO:0000256" key="1">
    <source>
        <dbReference type="SAM" id="MobiDB-lite"/>
    </source>
</evidence>